<dbReference type="Pfam" id="PF00583">
    <property type="entry name" value="Acetyltransf_1"/>
    <property type="match status" value="1"/>
</dbReference>
<accession>A0ABW2AHA3</accession>
<dbReference type="PANTHER" id="PTHR36449">
    <property type="entry name" value="ACETYLTRANSFERASE-RELATED"/>
    <property type="match status" value="1"/>
</dbReference>
<evidence type="ECO:0000259" key="6">
    <source>
        <dbReference type="PROSITE" id="PS51186"/>
    </source>
</evidence>
<evidence type="ECO:0000256" key="5">
    <source>
        <dbReference type="ARBA" id="ARBA00049880"/>
    </source>
</evidence>
<evidence type="ECO:0000256" key="3">
    <source>
        <dbReference type="ARBA" id="ARBA00022679"/>
    </source>
</evidence>
<gene>
    <name evidence="7" type="ORF">ACFQDH_13170</name>
</gene>
<keyword evidence="8" id="KW-1185">Reference proteome</keyword>
<dbReference type="GO" id="GO:0016746">
    <property type="term" value="F:acyltransferase activity"/>
    <property type="evidence" value="ECO:0007669"/>
    <property type="project" value="UniProtKB-KW"/>
</dbReference>
<protein>
    <submittedName>
        <fullName evidence="7">GNAT family N-acetyltransferase</fullName>
        <ecNumber evidence="7">2.3.1.-</ecNumber>
    </submittedName>
</protein>
<name>A0ABW2AHA3_9MICO</name>
<evidence type="ECO:0000256" key="4">
    <source>
        <dbReference type="ARBA" id="ARBA00023315"/>
    </source>
</evidence>
<dbReference type="EMBL" id="JBHSWH010000001">
    <property type="protein sequence ID" value="MFC6706182.1"/>
    <property type="molecule type" value="Genomic_DNA"/>
</dbReference>
<comment type="catalytic activity">
    <reaction evidence="5">
        <text>glycyl-tRNA(Gly) + acetyl-CoA = N-acetylglycyl-tRNA(Gly) + CoA + H(+)</text>
        <dbReference type="Rhea" id="RHEA:81867"/>
        <dbReference type="Rhea" id="RHEA-COMP:9683"/>
        <dbReference type="Rhea" id="RHEA-COMP:19766"/>
        <dbReference type="ChEBI" id="CHEBI:15378"/>
        <dbReference type="ChEBI" id="CHEBI:57287"/>
        <dbReference type="ChEBI" id="CHEBI:57288"/>
        <dbReference type="ChEBI" id="CHEBI:78522"/>
        <dbReference type="ChEBI" id="CHEBI:232036"/>
    </reaction>
</comment>
<dbReference type="InterPro" id="IPR016181">
    <property type="entry name" value="Acyl_CoA_acyltransferase"/>
</dbReference>
<evidence type="ECO:0000313" key="8">
    <source>
        <dbReference type="Proteomes" id="UP001596298"/>
    </source>
</evidence>
<dbReference type="InterPro" id="IPR000182">
    <property type="entry name" value="GNAT_dom"/>
</dbReference>
<dbReference type="Gene3D" id="3.40.630.30">
    <property type="match status" value="1"/>
</dbReference>
<keyword evidence="1" id="KW-0678">Repressor</keyword>
<dbReference type="Proteomes" id="UP001596298">
    <property type="component" value="Unassembled WGS sequence"/>
</dbReference>
<dbReference type="EC" id="2.3.1.-" evidence="7"/>
<keyword evidence="3 7" id="KW-0808">Transferase</keyword>
<keyword evidence="4 7" id="KW-0012">Acyltransferase</keyword>
<keyword evidence="2" id="KW-1277">Toxin-antitoxin system</keyword>
<reference evidence="8" key="1">
    <citation type="journal article" date="2019" name="Int. J. Syst. Evol. Microbiol.">
        <title>The Global Catalogue of Microorganisms (GCM) 10K type strain sequencing project: providing services to taxonomists for standard genome sequencing and annotation.</title>
        <authorList>
            <consortium name="The Broad Institute Genomics Platform"/>
            <consortium name="The Broad Institute Genome Sequencing Center for Infectious Disease"/>
            <person name="Wu L."/>
            <person name="Ma J."/>
        </authorList>
    </citation>
    <scope>NUCLEOTIDE SEQUENCE [LARGE SCALE GENOMIC DNA]</scope>
    <source>
        <strain evidence="8">CCUG 58127</strain>
    </source>
</reference>
<dbReference type="RefSeq" id="WP_382401990.1">
    <property type="nucleotide sequence ID" value="NZ_JBHSWH010000001.1"/>
</dbReference>
<dbReference type="PANTHER" id="PTHR36449:SF1">
    <property type="entry name" value="ACETYLTRANSFERASE"/>
    <property type="match status" value="1"/>
</dbReference>
<comment type="caution">
    <text evidence="7">The sequence shown here is derived from an EMBL/GenBank/DDBJ whole genome shotgun (WGS) entry which is preliminary data.</text>
</comment>
<organism evidence="7 8">
    <name type="scientific">Flexivirga alba</name>
    <dbReference type="NCBI Taxonomy" id="702742"/>
    <lineage>
        <taxon>Bacteria</taxon>
        <taxon>Bacillati</taxon>
        <taxon>Actinomycetota</taxon>
        <taxon>Actinomycetes</taxon>
        <taxon>Micrococcales</taxon>
        <taxon>Dermacoccaceae</taxon>
        <taxon>Flexivirga</taxon>
    </lineage>
</organism>
<evidence type="ECO:0000256" key="1">
    <source>
        <dbReference type="ARBA" id="ARBA00022491"/>
    </source>
</evidence>
<feature type="domain" description="N-acetyltransferase" evidence="6">
    <location>
        <begin position="1"/>
        <end position="167"/>
    </location>
</feature>
<proteinExistence type="predicted"/>
<evidence type="ECO:0000313" key="7">
    <source>
        <dbReference type="EMBL" id="MFC6706182.1"/>
    </source>
</evidence>
<dbReference type="SUPFAM" id="SSF55729">
    <property type="entry name" value="Acyl-CoA N-acyltransferases (Nat)"/>
    <property type="match status" value="1"/>
</dbReference>
<evidence type="ECO:0000256" key="2">
    <source>
        <dbReference type="ARBA" id="ARBA00022649"/>
    </source>
</evidence>
<sequence>MTDRRLERLREEHNVATFRSGQGALDNWLHNHAQAAQQIDSARTFVLIQGEDVVGYFSLTMGSVLRADAPRRLARGLPAYPVGVVLLARLAVESDHQGEGLGGLLLAESLRKAVAAGDAAAARLVVVDAIDEAAAHFYTHYGFLSVPEHPMRLYRRTKDIRASLRPDANFPQ</sequence>
<dbReference type="PROSITE" id="PS51186">
    <property type="entry name" value="GNAT"/>
    <property type="match status" value="1"/>
</dbReference>